<dbReference type="RefSeq" id="WP_241349084.1">
    <property type="nucleotide sequence ID" value="NZ_JAKZGP010000045.1"/>
</dbReference>
<dbReference type="EMBL" id="JAKZGP010000045">
    <property type="protein sequence ID" value="MCH7410723.1"/>
    <property type="molecule type" value="Genomic_DNA"/>
</dbReference>
<organism evidence="1 2">
    <name type="scientific">Belliella filtrata</name>
    <dbReference type="NCBI Taxonomy" id="2923435"/>
    <lineage>
        <taxon>Bacteria</taxon>
        <taxon>Pseudomonadati</taxon>
        <taxon>Bacteroidota</taxon>
        <taxon>Cytophagia</taxon>
        <taxon>Cytophagales</taxon>
        <taxon>Cyclobacteriaceae</taxon>
        <taxon>Belliella</taxon>
    </lineage>
</organism>
<sequence length="163" mass="18767">MYLEFDQMPAHARVWVYQADRKFNEEELHWVEERLVSFCNQWNTHGSMMLTSFRVKFGQVVILAVDESRLGASGCSIDSSVRVLREIEEKFGVNLLDQGKVSFLENEDSLVVNSVFGIKEKVAKGELRPDAVTLNPLVKLKGDLENNWLLPAKDSWLNKYFQN</sequence>
<name>A0ABS9V422_9BACT</name>
<evidence type="ECO:0000313" key="1">
    <source>
        <dbReference type="EMBL" id="MCH7410723.1"/>
    </source>
</evidence>
<reference evidence="1" key="1">
    <citation type="submission" date="2022-03" db="EMBL/GenBank/DDBJ databases">
        <title>De novo assembled genomes of Belliella spp. (Cyclobacteriaceae) strains.</title>
        <authorList>
            <person name="Szabo A."/>
            <person name="Korponai K."/>
            <person name="Felfoldi T."/>
        </authorList>
    </citation>
    <scope>NUCLEOTIDE SEQUENCE</scope>
    <source>
        <strain evidence="1">DSM 111904</strain>
    </source>
</reference>
<proteinExistence type="predicted"/>
<evidence type="ECO:0008006" key="3">
    <source>
        <dbReference type="Google" id="ProtNLM"/>
    </source>
</evidence>
<keyword evidence="2" id="KW-1185">Reference proteome</keyword>
<gene>
    <name evidence="1" type="ORF">MM239_15045</name>
</gene>
<accession>A0ABS9V422</accession>
<evidence type="ECO:0000313" key="2">
    <source>
        <dbReference type="Proteomes" id="UP001165489"/>
    </source>
</evidence>
<protein>
    <recommendedName>
        <fullName evidence="3">ABC transporter ATPase</fullName>
    </recommendedName>
</protein>
<dbReference type="Proteomes" id="UP001165489">
    <property type="component" value="Unassembled WGS sequence"/>
</dbReference>
<comment type="caution">
    <text evidence="1">The sequence shown here is derived from an EMBL/GenBank/DDBJ whole genome shotgun (WGS) entry which is preliminary data.</text>
</comment>